<dbReference type="SUPFAM" id="SSF53067">
    <property type="entry name" value="Actin-like ATPase domain"/>
    <property type="match status" value="1"/>
</dbReference>
<dbReference type="InterPro" id="IPR036388">
    <property type="entry name" value="WH-like_DNA-bd_sf"/>
</dbReference>
<dbReference type="GO" id="GO:0003700">
    <property type="term" value="F:DNA-binding transcription factor activity"/>
    <property type="evidence" value="ECO:0007669"/>
    <property type="project" value="InterPro"/>
</dbReference>
<sequence length="392" mass="39898">MKTATPQMARAINDRLALDLLLEHGTLTAPQLRALTGLSRPTVSDLIERLRVNGLIAVVGESGEDRRGPNARVYGIVADRAHVAGVDVRRDTVNVTVADITGRTVGSAARPLDAGRSQETGRSLKTAGPLDTVGPLDAAGPAGAGRPAGAGQSVEPGRSGEPGDDLVTIIAGTVAEAAGHRSLHAVVVGAPGMVNPHSGEPATDNGVPGWRPNLLQALRHRIDAPVTLENEVNLAAVAEHRIGSARGRKDFVLLWLDDGVGAAVTLDGRLRRGASGGAGEVGTLGLRGGSFCDLVSTKFIGGLDRDSLAARIAEGAFASVAVLDPGLVVLGGETGRSGGDTLAALVGERLAALSPVSTQVRPSTVEGNAILHGALLTALSIAHRDVFGEVPA</sequence>
<dbReference type="Gene3D" id="3.30.420.40">
    <property type="match status" value="3"/>
</dbReference>
<name>A0A1I3Z827_9ACTN</name>
<accession>A0A1I3Z827</accession>
<dbReference type="EMBL" id="FOQY01000024">
    <property type="protein sequence ID" value="SFK40080.1"/>
    <property type="molecule type" value="Genomic_DNA"/>
</dbReference>
<dbReference type="Gene3D" id="1.10.10.10">
    <property type="entry name" value="Winged helix-like DNA-binding domain superfamily/Winged helix DNA-binding domain"/>
    <property type="match status" value="1"/>
</dbReference>
<dbReference type="RefSeq" id="WP_093890039.1">
    <property type="nucleotide sequence ID" value="NZ_FOQY01000024.1"/>
</dbReference>
<feature type="domain" description="HTH marR-type" evidence="3">
    <location>
        <begin position="17"/>
        <end position="67"/>
    </location>
</feature>
<evidence type="ECO:0000313" key="4">
    <source>
        <dbReference type="EMBL" id="SFK40080.1"/>
    </source>
</evidence>
<gene>
    <name evidence="4" type="ORF">SAMN05216275_12446</name>
</gene>
<dbReference type="InterPro" id="IPR000835">
    <property type="entry name" value="HTH_MarR-typ"/>
</dbReference>
<dbReference type="InterPro" id="IPR043129">
    <property type="entry name" value="ATPase_NBD"/>
</dbReference>
<dbReference type="Proteomes" id="UP000199111">
    <property type="component" value="Unassembled WGS sequence"/>
</dbReference>
<dbReference type="Pfam" id="PF00480">
    <property type="entry name" value="ROK"/>
    <property type="match status" value="1"/>
</dbReference>
<keyword evidence="5" id="KW-1185">Reference proteome</keyword>
<dbReference type="InterPro" id="IPR000600">
    <property type="entry name" value="ROK"/>
</dbReference>
<comment type="similarity">
    <text evidence="1">Belongs to the ROK (NagC/XylR) family.</text>
</comment>
<dbReference type="SUPFAM" id="SSF46785">
    <property type="entry name" value="Winged helix' DNA-binding domain"/>
    <property type="match status" value="1"/>
</dbReference>
<evidence type="ECO:0000256" key="2">
    <source>
        <dbReference type="SAM" id="MobiDB-lite"/>
    </source>
</evidence>
<reference evidence="5" key="1">
    <citation type="submission" date="2016-10" db="EMBL/GenBank/DDBJ databases">
        <authorList>
            <person name="Varghese N."/>
            <person name="Submissions S."/>
        </authorList>
    </citation>
    <scope>NUCLEOTIDE SEQUENCE [LARGE SCALE GENOMIC DNA]</scope>
    <source>
        <strain evidence="5">CGMCC 4.2126</strain>
    </source>
</reference>
<dbReference type="PANTHER" id="PTHR18964:SF149">
    <property type="entry name" value="BIFUNCTIONAL UDP-N-ACETYLGLUCOSAMINE 2-EPIMERASE_N-ACETYLMANNOSAMINE KINASE"/>
    <property type="match status" value="1"/>
</dbReference>
<evidence type="ECO:0000256" key="1">
    <source>
        <dbReference type="ARBA" id="ARBA00006479"/>
    </source>
</evidence>
<dbReference type="InterPro" id="IPR036390">
    <property type="entry name" value="WH_DNA-bd_sf"/>
</dbReference>
<dbReference type="GeneID" id="96301407"/>
<dbReference type="CDD" id="cd00090">
    <property type="entry name" value="HTH_ARSR"/>
    <property type="match status" value="1"/>
</dbReference>
<evidence type="ECO:0000313" key="5">
    <source>
        <dbReference type="Proteomes" id="UP000199111"/>
    </source>
</evidence>
<protein>
    <submittedName>
        <fullName evidence="4">MarR family protein</fullName>
    </submittedName>
</protein>
<dbReference type="CDD" id="cd23763">
    <property type="entry name" value="ASKHA_ATPase_ROK"/>
    <property type="match status" value="1"/>
</dbReference>
<dbReference type="Pfam" id="PF12802">
    <property type="entry name" value="MarR_2"/>
    <property type="match status" value="1"/>
</dbReference>
<proteinExistence type="inferred from homology"/>
<dbReference type="PANTHER" id="PTHR18964">
    <property type="entry name" value="ROK (REPRESSOR, ORF, KINASE) FAMILY"/>
    <property type="match status" value="1"/>
</dbReference>
<dbReference type="InterPro" id="IPR011991">
    <property type="entry name" value="ArsR-like_HTH"/>
</dbReference>
<evidence type="ECO:0000259" key="3">
    <source>
        <dbReference type="Pfam" id="PF12802"/>
    </source>
</evidence>
<dbReference type="AlphaFoldDB" id="A0A1I3Z827"/>
<feature type="region of interest" description="Disordered" evidence="2">
    <location>
        <begin position="109"/>
        <end position="165"/>
    </location>
</feature>
<organism evidence="4 5">
    <name type="scientific">Streptosporangium canum</name>
    <dbReference type="NCBI Taxonomy" id="324952"/>
    <lineage>
        <taxon>Bacteria</taxon>
        <taxon>Bacillati</taxon>
        <taxon>Actinomycetota</taxon>
        <taxon>Actinomycetes</taxon>
        <taxon>Streptosporangiales</taxon>
        <taxon>Streptosporangiaceae</taxon>
        <taxon>Streptosporangium</taxon>
    </lineage>
</organism>